<dbReference type="AlphaFoldDB" id="A0A9P4H579"/>
<feature type="domain" description="Heterokaryon incompatibility" evidence="1">
    <location>
        <begin position="49"/>
        <end position="201"/>
    </location>
</feature>
<evidence type="ECO:0000313" key="2">
    <source>
        <dbReference type="EMBL" id="KAF2028418.1"/>
    </source>
</evidence>
<dbReference type="PANTHER" id="PTHR24148:SF64">
    <property type="entry name" value="HETEROKARYON INCOMPATIBILITY DOMAIN-CONTAINING PROTEIN"/>
    <property type="match status" value="1"/>
</dbReference>
<sequence>MSKAVELETYKYDVLPQTDVIRYLTLHAGSGDDLLRCTLHTAPMAETDYEAVSYVWGSDKRDQEIECDGRTLGLTTNLFHVLKRVRLPDASRSIWADLICIDQDNLDEKSHQVAIMGTIYRHASRVLIHMGIDDKGHGEQVCSLLADVVPIINAIRASIPEGWNTFPHPGPDDTILTDARWDSLRMLLDVTWFSRGWVVREAGFAQHGHVYWGSAEFSWDSLMMTCNWLYKRGVKALYAKSLDSRIPLAHLEVYEDRNSAYAKLFTTETTWVDQSLLGYLSLTRPLNLKDPRDRIYAFLELVDNQEQQIQIRPNYKDDFLDVYRDFAPSVTETTALMLKGVVVDSVLYASDTFDSATTTPDTIFALWKTIRSIASATPYPSMNRLSVFIGTLTAGTREGDVLEWLRSEAAYYRFIYEKSGDPNELEPPSWLAQGGSHRLFHNTVTGYTHHRKIILTNRGYLGLAPAVTQSGDSCGIIFGCTTPCILRPSVHKDNFQYLGPAFTFGQEHWRTSDGRVIFNDILGSAKSKDWEHWDVEEQDIYLC</sequence>
<proteinExistence type="predicted"/>
<evidence type="ECO:0000313" key="3">
    <source>
        <dbReference type="Proteomes" id="UP000799777"/>
    </source>
</evidence>
<dbReference type="Pfam" id="PF26639">
    <property type="entry name" value="Het-6_barrel"/>
    <property type="match status" value="1"/>
</dbReference>
<protein>
    <recommendedName>
        <fullName evidence="1">Heterokaryon incompatibility domain-containing protein</fullName>
    </recommendedName>
</protein>
<dbReference type="Pfam" id="PF06985">
    <property type="entry name" value="HET"/>
    <property type="match status" value="1"/>
</dbReference>
<dbReference type="InterPro" id="IPR052895">
    <property type="entry name" value="HetReg/Transcr_Mod"/>
</dbReference>
<keyword evidence="3" id="KW-1185">Reference proteome</keyword>
<gene>
    <name evidence="2" type="ORF">EK21DRAFT_101877</name>
</gene>
<dbReference type="InterPro" id="IPR010730">
    <property type="entry name" value="HET"/>
</dbReference>
<reference evidence="2" key="1">
    <citation type="journal article" date="2020" name="Stud. Mycol.">
        <title>101 Dothideomycetes genomes: a test case for predicting lifestyles and emergence of pathogens.</title>
        <authorList>
            <person name="Haridas S."/>
            <person name="Albert R."/>
            <person name="Binder M."/>
            <person name="Bloem J."/>
            <person name="Labutti K."/>
            <person name="Salamov A."/>
            <person name="Andreopoulos B."/>
            <person name="Baker S."/>
            <person name="Barry K."/>
            <person name="Bills G."/>
            <person name="Bluhm B."/>
            <person name="Cannon C."/>
            <person name="Castanera R."/>
            <person name="Culley D."/>
            <person name="Daum C."/>
            <person name="Ezra D."/>
            <person name="Gonzalez J."/>
            <person name="Henrissat B."/>
            <person name="Kuo A."/>
            <person name="Liang C."/>
            <person name="Lipzen A."/>
            <person name="Lutzoni F."/>
            <person name="Magnuson J."/>
            <person name="Mondo S."/>
            <person name="Nolan M."/>
            <person name="Ohm R."/>
            <person name="Pangilinan J."/>
            <person name="Park H.-J."/>
            <person name="Ramirez L."/>
            <person name="Alfaro M."/>
            <person name="Sun H."/>
            <person name="Tritt A."/>
            <person name="Yoshinaga Y."/>
            <person name="Zwiers L.-H."/>
            <person name="Turgeon B."/>
            <person name="Goodwin S."/>
            <person name="Spatafora J."/>
            <person name="Crous P."/>
            <person name="Grigoriev I."/>
        </authorList>
    </citation>
    <scope>NUCLEOTIDE SEQUENCE</scope>
    <source>
        <strain evidence="2">CBS 110217</strain>
    </source>
</reference>
<dbReference type="PANTHER" id="PTHR24148">
    <property type="entry name" value="ANKYRIN REPEAT DOMAIN-CONTAINING PROTEIN 39 HOMOLOG-RELATED"/>
    <property type="match status" value="1"/>
</dbReference>
<dbReference type="OrthoDB" id="2157530at2759"/>
<evidence type="ECO:0000259" key="1">
    <source>
        <dbReference type="Pfam" id="PF06985"/>
    </source>
</evidence>
<accession>A0A9P4H579</accession>
<dbReference type="Proteomes" id="UP000799777">
    <property type="component" value="Unassembled WGS sequence"/>
</dbReference>
<name>A0A9P4H579_9PLEO</name>
<organism evidence="2 3">
    <name type="scientific">Setomelanomma holmii</name>
    <dbReference type="NCBI Taxonomy" id="210430"/>
    <lineage>
        <taxon>Eukaryota</taxon>
        <taxon>Fungi</taxon>
        <taxon>Dikarya</taxon>
        <taxon>Ascomycota</taxon>
        <taxon>Pezizomycotina</taxon>
        <taxon>Dothideomycetes</taxon>
        <taxon>Pleosporomycetidae</taxon>
        <taxon>Pleosporales</taxon>
        <taxon>Pleosporineae</taxon>
        <taxon>Phaeosphaeriaceae</taxon>
        <taxon>Setomelanomma</taxon>
    </lineage>
</organism>
<comment type="caution">
    <text evidence="2">The sequence shown here is derived from an EMBL/GenBank/DDBJ whole genome shotgun (WGS) entry which is preliminary data.</text>
</comment>
<dbReference type="EMBL" id="ML978213">
    <property type="protein sequence ID" value="KAF2028418.1"/>
    <property type="molecule type" value="Genomic_DNA"/>
</dbReference>